<gene>
    <name evidence="1" type="ORF">GXP67_36380</name>
</gene>
<proteinExistence type="predicted"/>
<evidence type="ECO:0000313" key="1">
    <source>
        <dbReference type="EMBL" id="QHT71755.1"/>
    </source>
</evidence>
<reference evidence="1 2" key="1">
    <citation type="submission" date="2020-01" db="EMBL/GenBank/DDBJ databases">
        <authorList>
            <person name="Kim M.K."/>
        </authorList>
    </citation>
    <scope>NUCLEOTIDE SEQUENCE [LARGE SCALE GENOMIC DNA]</scope>
    <source>
        <strain evidence="1 2">172606-1</strain>
    </source>
</reference>
<name>A0A6C0GU87_9BACT</name>
<accession>A0A6C0GU87</accession>
<organism evidence="1 2">
    <name type="scientific">Rhodocytophaga rosea</name>
    <dbReference type="NCBI Taxonomy" id="2704465"/>
    <lineage>
        <taxon>Bacteria</taxon>
        <taxon>Pseudomonadati</taxon>
        <taxon>Bacteroidota</taxon>
        <taxon>Cytophagia</taxon>
        <taxon>Cytophagales</taxon>
        <taxon>Rhodocytophagaceae</taxon>
        <taxon>Rhodocytophaga</taxon>
    </lineage>
</organism>
<evidence type="ECO:0000313" key="2">
    <source>
        <dbReference type="Proteomes" id="UP000480178"/>
    </source>
</evidence>
<dbReference type="EMBL" id="CP048222">
    <property type="protein sequence ID" value="QHT71755.1"/>
    <property type="molecule type" value="Genomic_DNA"/>
</dbReference>
<sequence>MHSYDYRQERQWIGIIIRIIDGEGIYNQFKNKQNDLYVELMDTARKEVNALDPEYIYATPQKWVFSKNEIFISVKFYLEDKG</sequence>
<dbReference type="AlphaFoldDB" id="A0A6C0GU87"/>
<protein>
    <submittedName>
        <fullName evidence="1">Uncharacterized protein</fullName>
    </submittedName>
</protein>
<keyword evidence="2" id="KW-1185">Reference proteome</keyword>
<dbReference type="RefSeq" id="WP_162447678.1">
    <property type="nucleotide sequence ID" value="NZ_CP048222.1"/>
</dbReference>
<dbReference type="KEGG" id="rhoz:GXP67_36380"/>
<dbReference type="Proteomes" id="UP000480178">
    <property type="component" value="Chromosome"/>
</dbReference>